<reference evidence="1" key="1">
    <citation type="submission" date="2020-05" db="EMBL/GenBank/DDBJ databases">
        <authorList>
            <person name="Delgado-Blas J."/>
        </authorList>
    </citation>
    <scope>NUCLEOTIDE SEQUENCE</scope>
    <source>
        <strain evidence="1">BB1453</strain>
    </source>
</reference>
<sequence>MNYKLIVVLSVFLLGACQNPQGNNVKYNKKNTTNFCEKKVLKRHVFSLCYRCYTFLNLRI</sequence>
<evidence type="ECO:0008006" key="3">
    <source>
        <dbReference type="Google" id="ProtNLM"/>
    </source>
</evidence>
<evidence type="ECO:0000313" key="2">
    <source>
        <dbReference type="Proteomes" id="UP000834611"/>
    </source>
</evidence>
<accession>A0A9N8CZG2</accession>
<organism evidence="1 2">
    <name type="scientific">Providencia rettgeri</name>
    <dbReference type="NCBI Taxonomy" id="587"/>
    <lineage>
        <taxon>Bacteria</taxon>
        <taxon>Pseudomonadati</taxon>
        <taxon>Pseudomonadota</taxon>
        <taxon>Gammaproteobacteria</taxon>
        <taxon>Enterobacterales</taxon>
        <taxon>Morganellaceae</taxon>
        <taxon>Providencia</taxon>
    </lineage>
</organism>
<dbReference type="EMBL" id="CAHPSF010000001">
    <property type="protein sequence ID" value="CAB5659897.1"/>
    <property type="molecule type" value="Genomic_DNA"/>
</dbReference>
<proteinExistence type="predicted"/>
<dbReference type="PROSITE" id="PS51257">
    <property type="entry name" value="PROKAR_LIPOPROTEIN"/>
    <property type="match status" value="1"/>
</dbReference>
<dbReference type="AlphaFoldDB" id="A0A9N8CZG2"/>
<evidence type="ECO:0000313" key="1">
    <source>
        <dbReference type="EMBL" id="CAB5659897.1"/>
    </source>
</evidence>
<comment type="caution">
    <text evidence="1">The sequence shown here is derived from an EMBL/GenBank/DDBJ whole genome shotgun (WGS) entry which is preliminary data.</text>
</comment>
<gene>
    <name evidence="1" type="ORF">GHA_00139</name>
</gene>
<protein>
    <recommendedName>
        <fullName evidence="3">Lipoprotein</fullName>
    </recommendedName>
</protein>
<name>A0A9N8CZG2_PRORE</name>
<dbReference type="Proteomes" id="UP000834611">
    <property type="component" value="Unassembled WGS sequence"/>
</dbReference>